<name>E0ULV5_GLOV7</name>
<organism evidence="6 7">
    <name type="scientific">Gloeothece verrucosa (strain PCC 7822)</name>
    <name type="common">Cyanothece sp. (strain PCC 7822)</name>
    <dbReference type="NCBI Taxonomy" id="497965"/>
    <lineage>
        <taxon>Bacteria</taxon>
        <taxon>Bacillati</taxon>
        <taxon>Cyanobacteriota</taxon>
        <taxon>Cyanophyceae</taxon>
        <taxon>Oscillatoriophycideae</taxon>
        <taxon>Chroococcales</taxon>
        <taxon>Aphanothecaceae</taxon>
        <taxon>Gloeothece</taxon>
        <taxon>Gloeothece verrucosa</taxon>
    </lineage>
</organism>
<comment type="similarity">
    <text evidence="1">Belongs to the CFA/CMAS family.</text>
</comment>
<dbReference type="Pfam" id="PF02353">
    <property type="entry name" value="CMAS"/>
    <property type="match status" value="1"/>
</dbReference>
<keyword evidence="2" id="KW-0489">Methyltransferase</keyword>
<dbReference type="PANTHER" id="PTHR43667:SF1">
    <property type="entry name" value="CYCLOPROPANE-FATTY-ACYL-PHOSPHOLIPID SYNTHASE"/>
    <property type="match status" value="1"/>
</dbReference>
<keyword evidence="6" id="KW-0614">Plasmid</keyword>
<keyword evidence="3" id="KW-0808">Transferase</keyword>
<dbReference type="HOGENOM" id="CLU_116634_0_0_3"/>
<dbReference type="PANTHER" id="PTHR43667">
    <property type="entry name" value="CYCLOPROPANE-FATTY-ACYL-PHOSPHOLIPID SYNTHASE"/>
    <property type="match status" value="1"/>
</dbReference>
<dbReference type="InterPro" id="IPR029063">
    <property type="entry name" value="SAM-dependent_MTases_sf"/>
</dbReference>
<dbReference type="EMBL" id="CP002199">
    <property type="protein sequence ID" value="ADN17935.1"/>
    <property type="molecule type" value="Genomic_DNA"/>
</dbReference>
<gene>
    <name evidence="6" type="ordered locus">Cyan7822_6097</name>
</gene>
<dbReference type="AlphaFoldDB" id="E0ULV5"/>
<keyword evidence="4" id="KW-0949">S-adenosyl-L-methionine</keyword>
<protein>
    <submittedName>
        <fullName evidence="6">Cyclopropane-fatty-acyl-phospholipid synthase</fullName>
    </submittedName>
</protein>
<evidence type="ECO:0000256" key="2">
    <source>
        <dbReference type="ARBA" id="ARBA00022603"/>
    </source>
</evidence>
<evidence type="ECO:0000313" key="6">
    <source>
        <dbReference type="EMBL" id="ADN17935.1"/>
    </source>
</evidence>
<evidence type="ECO:0000313" key="7">
    <source>
        <dbReference type="Proteomes" id="UP000008206"/>
    </source>
</evidence>
<geneLocation type="plasmid" evidence="6 7">
    <name>Cy782201</name>
</geneLocation>
<dbReference type="SUPFAM" id="SSF53335">
    <property type="entry name" value="S-adenosyl-L-methionine-dependent methyltransferases"/>
    <property type="match status" value="1"/>
</dbReference>
<dbReference type="Proteomes" id="UP000008206">
    <property type="component" value="Plasmid Cy782201"/>
</dbReference>
<dbReference type="GO" id="GO:0008168">
    <property type="term" value="F:methyltransferase activity"/>
    <property type="evidence" value="ECO:0007669"/>
    <property type="project" value="UniProtKB-KW"/>
</dbReference>
<dbReference type="Gene3D" id="3.40.50.150">
    <property type="entry name" value="Vaccinia Virus protein VP39"/>
    <property type="match status" value="1"/>
</dbReference>
<evidence type="ECO:0000256" key="4">
    <source>
        <dbReference type="ARBA" id="ARBA00022691"/>
    </source>
</evidence>
<dbReference type="OrthoDB" id="9782855at2"/>
<dbReference type="RefSeq" id="WP_013334685.1">
    <property type="nucleotide sequence ID" value="NC_014533.1"/>
</dbReference>
<evidence type="ECO:0000256" key="1">
    <source>
        <dbReference type="ARBA" id="ARBA00010815"/>
    </source>
</evidence>
<dbReference type="GO" id="GO:0032259">
    <property type="term" value="P:methylation"/>
    <property type="evidence" value="ECO:0007669"/>
    <property type="project" value="UniProtKB-KW"/>
</dbReference>
<reference evidence="7" key="1">
    <citation type="journal article" date="2011" name="MBio">
        <title>Novel metabolic attributes of the genus Cyanothece, comprising a group of unicellular nitrogen-fixing Cyanobacteria.</title>
        <authorList>
            <person name="Bandyopadhyay A."/>
            <person name="Elvitigala T."/>
            <person name="Welsh E."/>
            <person name="Stockel J."/>
            <person name="Liberton M."/>
            <person name="Min H."/>
            <person name="Sherman L.A."/>
            <person name="Pakrasi H.B."/>
        </authorList>
    </citation>
    <scope>NUCLEOTIDE SEQUENCE [LARGE SCALE GENOMIC DNA]</scope>
    <source>
        <strain evidence="7">PCC 7822</strain>
        <plasmid evidence="7">Cy782201</plasmid>
    </source>
</reference>
<dbReference type="KEGG" id="cyj:Cyan7822_6097"/>
<dbReference type="InterPro" id="IPR050723">
    <property type="entry name" value="CFA/CMAS"/>
</dbReference>
<sequence length="203" mass="24113">MENVYFLPNTLHFLSKNLQATLQKSFETCLAEADIKINGDRPWDIQVHDPKFYTQIFFLGSLGLGESYLEGWWYCPQLDVLFTKLLRNRVQEKIRTYNFWGQWEILKTAWFNLQTITRSFQVGRHHYNLDKNIYEKMLDSRLTYSCGYWRNATTLEEAQEAKLDLICRKLKLEKGMTLLDVGCGWGSLIKYMEWLNTKIILVM</sequence>
<evidence type="ECO:0000256" key="3">
    <source>
        <dbReference type="ARBA" id="ARBA00022679"/>
    </source>
</evidence>
<keyword evidence="5" id="KW-0443">Lipid metabolism</keyword>
<proteinExistence type="inferred from homology"/>
<dbReference type="GO" id="GO:0006629">
    <property type="term" value="P:lipid metabolic process"/>
    <property type="evidence" value="ECO:0007669"/>
    <property type="project" value="UniProtKB-KW"/>
</dbReference>
<accession>E0ULV5</accession>
<evidence type="ECO:0000256" key="5">
    <source>
        <dbReference type="ARBA" id="ARBA00023098"/>
    </source>
</evidence>
<keyword evidence="7" id="KW-1185">Reference proteome</keyword>